<dbReference type="SMART" id="SM00905">
    <property type="entry name" value="FolB"/>
    <property type="match status" value="1"/>
</dbReference>
<gene>
    <name evidence="6" type="primary">folX</name>
    <name evidence="6" type="ORF">V6242_10275</name>
</gene>
<dbReference type="InterPro" id="IPR043133">
    <property type="entry name" value="GTP-CH-I_C/QueF"/>
</dbReference>
<dbReference type="CDD" id="cd00534">
    <property type="entry name" value="DHNA_DHNTPE"/>
    <property type="match status" value="1"/>
</dbReference>
<protein>
    <recommendedName>
        <fullName evidence="4">7,8-dihydroneopterin aldolase</fullName>
        <ecNumber evidence="4">4.1.2.25</ecNumber>
    </recommendedName>
</protein>
<evidence type="ECO:0000259" key="5">
    <source>
        <dbReference type="SMART" id="SM00905"/>
    </source>
</evidence>
<dbReference type="InterPro" id="IPR006157">
    <property type="entry name" value="FolB_dom"/>
</dbReference>
<name>A0ABU9G4X2_9GAMM</name>
<keyword evidence="4" id="KW-0289">Folate biosynthesis</keyword>
<comment type="catalytic activity">
    <reaction evidence="3">
        <text>7,8-dihydroneopterin 3'-triphosphate = 7,8-dihydromonapterin 3'-triphosphate</text>
        <dbReference type="Rhea" id="RHEA:28346"/>
        <dbReference type="ChEBI" id="CHEBI:58462"/>
        <dbReference type="ChEBI" id="CHEBI:61186"/>
        <dbReference type="EC" id="5.1.99.7"/>
    </reaction>
</comment>
<dbReference type="NCBIfam" id="TIGR00526">
    <property type="entry name" value="folB_dom"/>
    <property type="match status" value="1"/>
</dbReference>
<comment type="caution">
    <text evidence="6">The sequence shown here is derived from an EMBL/GenBank/DDBJ whole genome shotgun (WGS) entry which is preliminary data.</text>
</comment>
<keyword evidence="7" id="KW-1185">Reference proteome</keyword>
<dbReference type="InterPro" id="IPR006156">
    <property type="entry name" value="Dihydroneopterin_aldolase"/>
</dbReference>
<dbReference type="RefSeq" id="WP_133001339.1">
    <property type="nucleotide sequence ID" value="NZ_BAAAFB010000003.1"/>
</dbReference>
<comment type="similarity">
    <text evidence="1 4">Belongs to the DHNA family.</text>
</comment>
<evidence type="ECO:0000313" key="6">
    <source>
        <dbReference type="EMBL" id="MEL0613534.1"/>
    </source>
</evidence>
<evidence type="ECO:0000256" key="4">
    <source>
        <dbReference type="RuleBase" id="RU362079"/>
    </source>
</evidence>
<evidence type="ECO:0000256" key="3">
    <source>
        <dbReference type="ARBA" id="ARBA00043806"/>
    </source>
</evidence>
<evidence type="ECO:0000256" key="1">
    <source>
        <dbReference type="ARBA" id="ARBA00005708"/>
    </source>
</evidence>
<comment type="catalytic activity">
    <reaction evidence="4">
        <text>7,8-dihydroneopterin = 6-hydroxymethyl-7,8-dihydropterin + glycolaldehyde</text>
        <dbReference type="Rhea" id="RHEA:10540"/>
        <dbReference type="ChEBI" id="CHEBI:17001"/>
        <dbReference type="ChEBI" id="CHEBI:17071"/>
        <dbReference type="ChEBI" id="CHEBI:44841"/>
        <dbReference type="EC" id="4.1.2.25"/>
    </reaction>
</comment>
<dbReference type="NCBIfam" id="TIGR00525">
    <property type="entry name" value="folB"/>
    <property type="match status" value="1"/>
</dbReference>
<evidence type="ECO:0000313" key="7">
    <source>
        <dbReference type="Proteomes" id="UP001379949"/>
    </source>
</evidence>
<organism evidence="6 7">
    <name type="scientific">Marinomonas arenicola</name>
    <dbReference type="NCBI Taxonomy" id="569601"/>
    <lineage>
        <taxon>Bacteria</taxon>
        <taxon>Pseudomonadati</taxon>
        <taxon>Pseudomonadota</taxon>
        <taxon>Gammaproteobacteria</taxon>
        <taxon>Oceanospirillales</taxon>
        <taxon>Oceanospirillaceae</taxon>
        <taxon>Marinomonas</taxon>
    </lineage>
</organism>
<dbReference type="SUPFAM" id="SSF55620">
    <property type="entry name" value="Tetrahydrobiopterin biosynthesis enzymes-like"/>
    <property type="match status" value="1"/>
</dbReference>
<dbReference type="NCBIfam" id="NF008418">
    <property type="entry name" value="PRK11245.1"/>
    <property type="match status" value="1"/>
</dbReference>
<dbReference type="EMBL" id="JBAKAR010000007">
    <property type="protein sequence ID" value="MEL0613534.1"/>
    <property type="molecule type" value="Genomic_DNA"/>
</dbReference>
<evidence type="ECO:0000256" key="2">
    <source>
        <dbReference type="ARBA" id="ARBA00023235"/>
    </source>
</evidence>
<proteinExistence type="inferred from homology"/>
<dbReference type="Gene3D" id="3.30.1130.10">
    <property type="match status" value="1"/>
</dbReference>
<keyword evidence="2 6" id="KW-0413">Isomerase</keyword>
<reference evidence="6 7" key="1">
    <citation type="submission" date="2024-02" db="EMBL/GenBank/DDBJ databases">
        <title>Bacteria isolated from the canopy kelp, Nereocystis luetkeana.</title>
        <authorList>
            <person name="Pfister C.A."/>
            <person name="Younker I.T."/>
            <person name="Light S.H."/>
        </authorList>
    </citation>
    <scope>NUCLEOTIDE SEQUENCE [LARGE SCALE GENOMIC DNA]</scope>
    <source>
        <strain evidence="6 7">TI.4.07</strain>
    </source>
</reference>
<accession>A0ABU9G4X2</accession>
<comment type="function">
    <text evidence="4">Catalyzes the conversion of 7,8-dihydroneopterin to 6-hydroxymethyl-7,8-dihydropterin.</text>
</comment>
<keyword evidence="4" id="KW-0456">Lyase</keyword>
<sequence>MPQLNAQIHIENLRLRTYIGFNETEKQNKQDVVINAWIDYCAGEASQSDDIDKAVNYRTLCKKIIHHVENNRFLLLEKLTSEVLSLCANANNVTAAKVTISKPHALRFADSVSLTLSTQRDA</sequence>
<comment type="pathway">
    <text evidence="4">Cofactor biosynthesis; tetrahydrofolate biosynthesis; 2-amino-4-hydroxy-6-hydroxymethyl-7,8-dihydropteridine diphosphate from 7,8-dihydroneopterin triphosphate: step 3/4.</text>
</comment>
<dbReference type="GO" id="GO:0008719">
    <property type="term" value="F:dihydroneopterin triphosphate 2'-epimerase activity"/>
    <property type="evidence" value="ECO:0007669"/>
    <property type="project" value="UniProtKB-EC"/>
</dbReference>
<feature type="domain" description="Dihydroneopterin aldolase/epimerase" evidence="5">
    <location>
        <begin position="8"/>
        <end position="118"/>
    </location>
</feature>
<dbReference type="Proteomes" id="UP001379949">
    <property type="component" value="Unassembled WGS sequence"/>
</dbReference>
<dbReference type="EC" id="4.1.2.25" evidence="4"/>
<dbReference type="PANTHER" id="PTHR42844">
    <property type="entry name" value="DIHYDRONEOPTERIN ALDOLASE 1-RELATED"/>
    <property type="match status" value="1"/>
</dbReference>
<dbReference type="PANTHER" id="PTHR42844:SF10">
    <property type="entry name" value="DIHYDRONEOPTERIN TRIPHOSPHATE 2'-EPIMERASE"/>
    <property type="match status" value="1"/>
</dbReference>
<dbReference type="Pfam" id="PF02152">
    <property type="entry name" value="FolB"/>
    <property type="match status" value="1"/>
</dbReference>